<dbReference type="PANTHER" id="PTHR45947:SF13">
    <property type="entry name" value="TRANSFERASE"/>
    <property type="match status" value="1"/>
</dbReference>
<evidence type="ECO:0000313" key="10">
    <source>
        <dbReference type="Proteomes" id="UP001430193"/>
    </source>
</evidence>
<keyword evidence="5" id="KW-0777">Teichoic acid biosynthesis</keyword>
<dbReference type="RefSeq" id="WP_204631438.1">
    <property type="nucleotide sequence ID" value="NZ_BSOC01000003.1"/>
</dbReference>
<keyword evidence="4" id="KW-0808">Transferase</keyword>
<dbReference type="Gene3D" id="3.40.50.11820">
    <property type="match status" value="1"/>
</dbReference>
<dbReference type="PANTHER" id="PTHR45947">
    <property type="entry name" value="SULFOQUINOVOSYL TRANSFERASE SQD2"/>
    <property type="match status" value="1"/>
</dbReference>
<dbReference type="InterPro" id="IPR043149">
    <property type="entry name" value="TagF_N"/>
</dbReference>
<evidence type="ECO:0000256" key="2">
    <source>
        <dbReference type="ARBA" id="ARBA00010488"/>
    </source>
</evidence>
<feature type="domain" description="Glycosyltransferase subfamily 4-like N-terminal" evidence="8">
    <location>
        <begin position="438"/>
        <end position="601"/>
    </location>
</feature>
<evidence type="ECO:0000256" key="5">
    <source>
        <dbReference type="ARBA" id="ARBA00022944"/>
    </source>
</evidence>
<evidence type="ECO:0000259" key="7">
    <source>
        <dbReference type="Pfam" id="PF00534"/>
    </source>
</evidence>
<sequence>MKNFTFAKANAVKLARLPLYALGGLVAWFFPRRRDLWVFGRSTGVGEGPLRLLRVARQEYPQLRLVWIAQNPSQCEEAKRLGLEVHCKSSWRAHWLTLRASVGVMTHGFGDLCRPFVPGMYLVQLWHGSPLKRIQLDAPHTQTAGAQGGVGKVGAWLVRTAFKISSRLISCVASPSPMVSERFKSSWGWQDLSRIRLTGDPRCDVLLEGEPDKRKAKALRRLADIWGIEALPGRLVMFAPTWRDGQKDPTLPRAEALQALQAALSRQDACLVVRSHPWGTLQNEVADVETGRIRFLTSSMLHDVNEVLNAFDVLITDYSAIAMDYSLLQRPIVFLAPDLEAYQRSRGLYESYENFTGGEWSIDWQGAIDRLEAILSNEAALQPGGDNAGTRLARRYHSYADAQSGYRVLHEIAVDKELTRQRRSDAPLEIMHVSGCLGGVETYLQIFASHNDNEKLRLSFVLPEACDLYEYATAQGMPVHTVPMRRPIAPWADLKAALALRRIVRRASPDVVHLHSSKAGLVGRLACVGLGRKVVYTPHAYFYLAKRGLARRIFTWAERVLDRLARSITLGTSPSEERRALEDIGCPRSRVEHILNSVDLEHLSHRRTQPTGGHIVLVARVSEQKNIPMYLRVVRRLRETSNAPCYLVGVGHYEDDRRTLAQMMHASGLVEQDLKIVEWMPRSDLIGLIADAAVVVLTSNYESFGYVLAEANALGIPVVGTDVDGIRDIIRDERNGYLVPAGDAEAMASRVQHLLNHQDAWSAMSAAATEEAARRFDIRQSMPLFEAFYERRTRER</sequence>
<keyword evidence="6" id="KW-0472">Membrane</keyword>
<dbReference type="InterPro" id="IPR001296">
    <property type="entry name" value="Glyco_trans_1"/>
</dbReference>
<evidence type="ECO:0000313" key="9">
    <source>
        <dbReference type="EMBL" id="MBM7129839.1"/>
    </source>
</evidence>
<dbReference type="Pfam" id="PF00534">
    <property type="entry name" value="Glycos_transf_1"/>
    <property type="match status" value="1"/>
</dbReference>
<protein>
    <submittedName>
        <fullName evidence="9">CDP-glycerol glycerophosphotransferase family protein</fullName>
    </submittedName>
</protein>
<evidence type="ECO:0000256" key="6">
    <source>
        <dbReference type="ARBA" id="ARBA00023136"/>
    </source>
</evidence>
<dbReference type="Pfam" id="PF13439">
    <property type="entry name" value="Glyco_transf_4"/>
    <property type="match status" value="1"/>
</dbReference>
<evidence type="ECO:0000259" key="8">
    <source>
        <dbReference type="Pfam" id="PF13439"/>
    </source>
</evidence>
<organism evidence="9 10">
    <name type="scientific">Dyella mobilis</name>
    <dbReference type="NCBI Taxonomy" id="1849582"/>
    <lineage>
        <taxon>Bacteria</taxon>
        <taxon>Pseudomonadati</taxon>
        <taxon>Pseudomonadota</taxon>
        <taxon>Gammaproteobacteria</taxon>
        <taxon>Lysobacterales</taxon>
        <taxon>Rhodanobacteraceae</taxon>
        <taxon>Dyella</taxon>
    </lineage>
</organism>
<comment type="caution">
    <text evidence="9">The sequence shown here is derived from an EMBL/GenBank/DDBJ whole genome shotgun (WGS) entry which is preliminary data.</text>
</comment>
<dbReference type="EMBL" id="JADIKF010000038">
    <property type="protein sequence ID" value="MBM7129839.1"/>
    <property type="molecule type" value="Genomic_DNA"/>
</dbReference>
<feature type="domain" description="Glycosyl transferase family 1" evidence="7">
    <location>
        <begin position="615"/>
        <end position="769"/>
    </location>
</feature>
<dbReference type="InterPro" id="IPR043148">
    <property type="entry name" value="TagF_C"/>
</dbReference>
<evidence type="ECO:0000256" key="4">
    <source>
        <dbReference type="ARBA" id="ARBA00022679"/>
    </source>
</evidence>
<dbReference type="SUPFAM" id="SSF53756">
    <property type="entry name" value="UDP-Glycosyltransferase/glycogen phosphorylase"/>
    <property type="match status" value="2"/>
</dbReference>
<dbReference type="Pfam" id="PF04464">
    <property type="entry name" value="Glyphos_transf"/>
    <property type="match status" value="1"/>
</dbReference>
<keyword evidence="3" id="KW-1003">Cell membrane</keyword>
<proteinExistence type="inferred from homology"/>
<dbReference type="InterPro" id="IPR007554">
    <property type="entry name" value="Glycerophosphate_synth"/>
</dbReference>
<accession>A0ABS2KFI3</accession>
<dbReference type="InterPro" id="IPR050194">
    <property type="entry name" value="Glycosyltransferase_grp1"/>
</dbReference>
<gene>
    <name evidence="9" type="ORF">ISS99_09895</name>
</gene>
<dbReference type="Proteomes" id="UP001430193">
    <property type="component" value="Unassembled WGS sequence"/>
</dbReference>
<comment type="similarity">
    <text evidence="2">Belongs to the CDP-glycerol glycerophosphotransferase family.</text>
</comment>
<dbReference type="Gene3D" id="3.40.50.12580">
    <property type="match status" value="1"/>
</dbReference>
<reference evidence="9" key="1">
    <citation type="submission" date="2020-10" db="EMBL/GenBank/DDBJ databases">
        <title>Phylogeny of dyella-like bacteria.</title>
        <authorList>
            <person name="Fu J."/>
        </authorList>
    </citation>
    <scope>NUCLEOTIDE SEQUENCE</scope>
    <source>
        <strain evidence="9">DHON07</strain>
    </source>
</reference>
<name>A0ABS2KFI3_9GAMM</name>
<evidence type="ECO:0000256" key="1">
    <source>
        <dbReference type="ARBA" id="ARBA00004202"/>
    </source>
</evidence>
<evidence type="ECO:0000256" key="3">
    <source>
        <dbReference type="ARBA" id="ARBA00022475"/>
    </source>
</evidence>
<keyword evidence="10" id="KW-1185">Reference proteome</keyword>
<dbReference type="Gene3D" id="3.40.50.2000">
    <property type="entry name" value="Glycogen Phosphorylase B"/>
    <property type="match status" value="2"/>
</dbReference>
<dbReference type="InterPro" id="IPR028098">
    <property type="entry name" value="Glyco_trans_4-like_N"/>
</dbReference>
<comment type="subcellular location">
    <subcellularLocation>
        <location evidence="1">Cell membrane</location>
        <topology evidence="1">Peripheral membrane protein</topology>
    </subcellularLocation>
</comment>